<dbReference type="GO" id="GO:0006352">
    <property type="term" value="P:DNA-templated transcription initiation"/>
    <property type="evidence" value="ECO:0007669"/>
    <property type="project" value="InterPro"/>
</dbReference>
<evidence type="ECO:0000256" key="5">
    <source>
        <dbReference type="SAM" id="MobiDB-lite"/>
    </source>
</evidence>
<dbReference type="InterPro" id="IPR014284">
    <property type="entry name" value="RNA_pol_sigma-70_dom"/>
</dbReference>
<dbReference type="InterPro" id="IPR036388">
    <property type="entry name" value="WH-like_DNA-bd_sf"/>
</dbReference>
<dbReference type="AlphaFoldDB" id="A0A428JTT3"/>
<dbReference type="Gene3D" id="1.10.1740.10">
    <property type="match status" value="1"/>
</dbReference>
<keyword evidence="1" id="KW-0805">Transcription regulation</keyword>
<sequence>MNSSATLSAPPAPAAELAAALRANREQTLTQLYAHTFPMLRRYVQQRGGSAQDAKDVFQDAVVVLYEQAVSGRLTLTASASTYLFSVSRNLWKQELSRRSRQPATPLSDDHTQLPDTAATDAAPPDVTDMVLQHLAQLTTKCRRMLVSFYYFQQPLEQIAAEHQYGSIRSATVQKFKCLERLRNAVRPVFRNAFTS</sequence>
<dbReference type="OrthoDB" id="1163416at2"/>
<accession>A0A428JTT3</accession>
<dbReference type="Gene3D" id="1.10.10.10">
    <property type="entry name" value="Winged helix-like DNA-binding domain superfamily/Winged helix DNA-binding domain"/>
    <property type="match status" value="1"/>
</dbReference>
<dbReference type="NCBIfam" id="TIGR02937">
    <property type="entry name" value="sigma70-ECF"/>
    <property type="match status" value="1"/>
</dbReference>
<dbReference type="InterPro" id="IPR007627">
    <property type="entry name" value="RNA_pol_sigma70_r2"/>
</dbReference>
<keyword evidence="8" id="KW-1185">Reference proteome</keyword>
<feature type="region of interest" description="Disordered" evidence="5">
    <location>
        <begin position="98"/>
        <end position="123"/>
    </location>
</feature>
<dbReference type="RefSeq" id="WP_125426196.1">
    <property type="nucleotide sequence ID" value="NZ_RWIS01000001.1"/>
</dbReference>
<dbReference type="Proteomes" id="UP000280066">
    <property type="component" value="Unassembled WGS sequence"/>
</dbReference>
<dbReference type="PANTHER" id="PTHR43133:SF8">
    <property type="entry name" value="RNA POLYMERASE SIGMA FACTOR HI_1459-RELATED"/>
    <property type="match status" value="1"/>
</dbReference>
<evidence type="ECO:0000259" key="6">
    <source>
        <dbReference type="Pfam" id="PF04542"/>
    </source>
</evidence>
<dbReference type="PANTHER" id="PTHR43133">
    <property type="entry name" value="RNA POLYMERASE ECF-TYPE SIGMA FACTO"/>
    <property type="match status" value="1"/>
</dbReference>
<evidence type="ECO:0000256" key="3">
    <source>
        <dbReference type="ARBA" id="ARBA00023125"/>
    </source>
</evidence>
<keyword evidence="4" id="KW-0804">Transcription</keyword>
<proteinExistence type="predicted"/>
<evidence type="ECO:0000256" key="4">
    <source>
        <dbReference type="ARBA" id="ARBA00023163"/>
    </source>
</evidence>
<evidence type="ECO:0000256" key="1">
    <source>
        <dbReference type="ARBA" id="ARBA00023015"/>
    </source>
</evidence>
<feature type="domain" description="RNA polymerase sigma-70 region 2" evidence="6">
    <location>
        <begin position="32"/>
        <end position="101"/>
    </location>
</feature>
<organism evidence="7 8">
    <name type="scientific">Hymenobacter metallilatus</name>
    <dbReference type="NCBI Taxonomy" id="2493666"/>
    <lineage>
        <taxon>Bacteria</taxon>
        <taxon>Pseudomonadati</taxon>
        <taxon>Bacteroidota</taxon>
        <taxon>Cytophagia</taxon>
        <taxon>Cytophagales</taxon>
        <taxon>Hymenobacteraceae</taxon>
        <taxon>Hymenobacter</taxon>
    </lineage>
</organism>
<reference evidence="7 8" key="1">
    <citation type="submission" date="2018-12" db="EMBL/GenBank/DDBJ databases">
        <authorList>
            <person name="Feng G."/>
            <person name="Zhu H."/>
        </authorList>
    </citation>
    <scope>NUCLEOTIDE SEQUENCE [LARGE SCALE GENOMIC DNA]</scope>
    <source>
        <strain evidence="7 8">9PBR-2</strain>
    </source>
</reference>
<protein>
    <submittedName>
        <fullName evidence="7">Sigma-70 family RNA polymerase sigma factor</fullName>
    </submittedName>
</protein>
<dbReference type="Pfam" id="PF04542">
    <property type="entry name" value="Sigma70_r2"/>
    <property type="match status" value="1"/>
</dbReference>
<dbReference type="InterPro" id="IPR039425">
    <property type="entry name" value="RNA_pol_sigma-70-like"/>
</dbReference>
<keyword evidence="3" id="KW-0238">DNA-binding</keyword>
<dbReference type="GO" id="GO:0003677">
    <property type="term" value="F:DNA binding"/>
    <property type="evidence" value="ECO:0007669"/>
    <property type="project" value="UniProtKB-KW"/>
</dbReference>
<evidence type="ECO:0000313" key="7">
    <source>
        <dbReference type="EMBL" id="RSK37456.1"/>
    </source>
</evidence>
<dbReference type="InterPro" id="IPR013325">
    <property type="entry name" value="RNA_pol_sigma_r2"/>
</dbReference>
<comment type="caution">
    <text evidence="7">The sequence shown here is derived from an EMBL/GenBank/DDBJ whole genome shotgun (WGS) entry which is preliminary data.</text>
</comment>
<gene>
    <name evidence="7" type="ORF">EI290_02055</name>
</gene>
<dbReference type="EMBL" id="RWIS01000001">
    <property type="protein sequence ID" value="RSK37456.1"/>
    <property type="molecule type" value="Genomic_DNA"/>
</dbReference>
<evidence type="ECO:0000256" key="2">
    <source>
        <dbReference type="ARBA" id="ARBA00023082"/>
    </source>
</evidence>
<dbReference type="GO" id="GO:0016987">
    <property type="term" value="F:sigma factor activity"/>
    <property type="evidence" value="ECO:0007669"/>
    <property type="project" value="UniProtKB-KW"/>
</dbReference>
<dbReference type="SUPFAM" id="SSF88946">
    <property type="entry name" value="Sigma2 domain of RNA polymerase sigma factors"/>
    <property type="match status" value="1"/>
</dbReference>
<keyword evidence="2" id="KW-0731">Sigma factor</keyword>
<name>A0A428JTT3_9BACT</name>
<evidence type="ECO:0000313" key="8">
    <source>
        <dbReference type="Proteomes" id="UP000280066"/>
    </source>
</evidence>